<organism evidence="1">
    <name type="scientific">marine sediment metagenome</name>
    <dbReference type="NCBI Taxonomy" id="412755"/>
    <lineage>
        <taxon>unclassified sequences</taxon>
        <taxon>metagenomes</taxon>
        <taxon>ecological metagenomes</taxon>
    </lineage>
</organism>
<dbReference type="EMBL" id="BARS01034780">
    <property type="protein sequence ID" value="GAG26026.1"/>
    <property type="molecule type" value="Genomic_DNA"/>
</dbReference>
<evidence type="ECO:0000313" key="1">
    <source>
        <dbReference type="EMBL" id="GAG26026.1"/>
    </source>
</evidence>
<sequence length="211" mass="22066">MAEKMYYSEEEAAAKLGVEIEQLTNFARDGKLQQYQDGAKKVYRADQVNELATQKTAGETGEIELAPADTAVGDAVSLSDTEAPAEPGKEDTVITAEGISIFDDEDLEIEAADPMAKTQIAPSLEDQISLEGVGSGSGLLDLTRESDDTSLGAEVLDHIDMDSGIGPGLEAEMPDAEFAPPPEPTAVEAPILMEAIDATAGLFSGFVVGSA</sequence>
<feature type="non-terminal residue" evidence="1">
    <location>
        <position position="211"/>
    </location>
</feature>
<accession>X0XM58</accession>
<gene>
    <name evidence="1" type="ORF">S01H1_53690</name>
</gene>
<protein>
    <submittedName>
        <fullName evidence="1">Uncharacterized protein</fullName>
    </submittedName>
</protein>
<proteinExistence type="predicted"/>
<name>X0XM58_9ZZZZ</name>
<reference evidence="1" key="1">
    <citation type="journal article" date="2014" name="Front. Microbiol.">
        <title>High frequency of phylogenetically diverse reductive dehalogenase-homologous genes in deep subseafloor sedimentary metagenomes.</title>
        <authorList>
            <person name="Kawai M."/>
            <person name="Futagami T."/>
            <person name="Toyoda A."/>
            <person name="Takaki Y."/>
            <person name="Nishi S."/>
            <person name="Hori S."/>
            <person name="Arai W."/>
            <person name="Tsubouchi T."/>
            <person name="Morono Y."/>
            <person name="Uchiyama I."/>
            <person name="Ito T."/>
            <person name="Fujiyama A."/>
            <person name="Inagaki F."/>
            <person name="Takami H."/>
        </authorList>
    </citation>
    <scope>NUCLEOTIDE SEQUENCE</scope>
    <source>
        <strain evidence="1">Expedition CK06-06</strain>
    </source>
</reference>
<dbReference type="AlphaFoldDB" id="X0XM58"/>
<comment type="caution">
    <text evidence="1">The sequence shown here is derived from an EMBL/GenBank/DDBJ whole genome shotgun (WGS) entry which is preliminary data.</text>
</comment>